<keyword evidence="2" id="KW-1185">Reference proteome</keyword>
<dbReference type="Proteomes" id="UP000060487">
    <property type="component" value="Unassembled WGS sequence"/>
</dbReference>
<organism evidence="1 2">
    <name type="scientific">Candidatus Magnetominusculus xianensis</name>
    <dbReference type="NCBI Taxonomy" id="1748249"/>
    <lineage>
        <taxon>Bacteria</taxon>
        <taxon>Pseudomonadati</taxon>
        <taxon>Nitrospirota</taxon>
        <taxon>Nitrospiria</taxon>
        <taxon>Nitrospirales</taxon>
        <taxon>Nitrospiraceae</taxon>
        <taxon>Candidatus Magnetominusculus</taxon>
    </lineage>
</organism>
<proteinExistence type="predicted"/>
<dbReference type="EMBL" id="LNQR01000116">
    <property type="protein sequence ID" value="KWT78334.1"/>
    <property type="molecule type" value="Genomic_DNA"/>
</dbReference>
<gene>
    <name evidence="1" type="ORF">ASN18_2839</name>
</gene>
<evidence type="ECO:0000313" key="2">
    <source>
        <dbReference type="Proteomes" id="UP000060487"/>
    </source>
</evidence>
<reference evidence="1 2" key="1">
    <citation type="submission" date="2015-11" db="EMBL/GenBank/DDBJ databases">
        <authorList>
            <person name="Lin W."/>
        </authorList>
    </citation>
    <scope>NUCLEOTIDE SEQUENCE [LARGE SCALE GENOMIC DNA]</scope>
    <source>
        <strain evidence="1 2">HCH-1</strain>
    </source>
</reference>
<protein>
    <submittedName>
        <fullName evidence="1">Uncharacterized protein</fullName>
    </submittedName>
</protein>
<accession>A0ABR5SDI3</accession>
<evidence type="ECO:0000313" key="1">
    <source>
        <dbReference type="EMBL" id="KWT78334.1"/>
    </source>
</evidence>
<sequence>MKMVAIIFRAIVSHGTIEPQVELPEGIRLKVTIENDEEDDTCATGKWAKIAQLMVDENLLKGQSEEFLKLTKTFRDDFVFKCSFT</sequence>
<comment type="caution">
    <text evidence="1">The sequence shown here is derived from an EMBL/GenBank/DDBJ whole genome shotgun (WGS) entry which is preliminary data.</text>
</comment>
<name>A0ABR5SDI3_9BACT</name>